<sequence>MAPANVDLAVSIPTFIGSVLSALFTFTVLILHFISPPRRRHVRHALIVNLLLSGMRCALEEDLCNTIHRRPTNASFQLSLGRYTYMPLLRPSKFTTTTALIFCTYLVQDQKEKCRARFQRYNDSGNTVAGICSLPSWCPDYSIRGHATFDRTLGAPLDQVIPSPWGPVAPDFEIQHDNILVAKGIQYDYITHINNVDNVTMEEDNDTDQDFTRCILELFKFIIGIEMDAELQSHELGTRRAGLIWRIMCGDCFCMQTPAPPIAGLFFNVFLSIMFRLSPDCPVAQDAEQSVFDPNLNQYMELVDRLLEMEPDSRPFLPDTRRLRQIYHDTQTKFVSIEQRQEAFWMGCMADSIRDLMVRAGEAGIMSEVVDLLGNKPETIQSLQKSALNSHALLDPPSLYWSQIH</sequence>
<keyword evidence="1" id="KW-1133">Transmembrane helix</keyword>
<comment type="caution">
    <text evidence="2">The sequence shown here is derived from an EMBL/GenBank/DDBJ whole genome shotgun (WGS) entry which is preliminary data.</text>
</comment>
<dbReference type="EMBL" id="JAHMHQ010000025">
    <property type="protein sequence ID" value="KAK1624275.1"/>
    <property type="molecule type" value="Genomic_DNA"/>
</dbReference>
<keyword evidence="3" id="KW-1185">Reference proteome</keyword>
<dbReference type="AlphaFoldDB" id="A0AAI9ZGS8"/>
<feature type="transmembrane region" description="Helical" evidence="1">
    <location>
        <begin position="12"/>
        <end position="34"/>
    </location>
</feature>
<gene>
    <name evidence="2" type="ORF">BDP81DRAFT_453884</name>
</gene>
<keyword evidence="1" id="KW-0812">Transmembrane</keyword>
<accession>A0AAI9ZGS8</accession>
<dbReference type="Proteomes" id="UP001243989">
    <property type="component" value="Unassembled WGS sequence"/>
</dbReference>
<evidence type="ECO:0000256" key="1">
    <source>
        <dbReference type="SAM" id="Phobius"/>
    </source>
</evidence>
<keyword evidence="1" id="KW-0472">Membrane</keyword>
<evidence type="ECO:0000313" key="3">
    <source>
        <dbReference type="Proteomes" id="UP001243989"/>
    </source>
</evidence>
<reference evidence="2" key="1">
    <citation type="submission" date="2021-06" db="EMBL/GenBank/DDBJ databases">
        <title>Comparative genomics, transcriptomics and evolutionary studies reveal genomic signatures of adaptation to plant cell wall in hemibiotrophic fungi.</title>
        <authorList>
            <consortium name="DOE Joint Genome Institute"/>
            <person name="Baroncelli R."/>
            <person name="Diaz J.F."/>
            <person name="Benocci T."/>
            <person name="Peng M."/>
            <person name="Battaglia E."/>
            <person name="Haridas S."/>
            <person name="Andreopoulos W."/>
            <person name="Labutti K."/>
            <person name="Pangilinan J."/>
            <person name="Floch G.L."/>
            <person name="Makela M.R."/>
            <person name="Henrissat B."/>
            <person name="Grigoriev I.V."/>
            <person name="Crouch J.A."/>
            <person name="De Vries R.P."/>
            <person name="Sukno S.A."/>
            <person name="Thon M.R."/>
        </authorList>
    </citation>
    <scope>NUCLEOTIDE SEQUENCE</scope>
    <source>
        <strain evidence="2">CBS 102054</strain>
    </source>
</reference>
<dbReference type="RefSeq" id="XP_060440270.1">
    <property type="nucleotide sequence ID" value="XM_060592873.1"/>
</dbReference>
<protein>
    <submittedName>
        <fullName evidence="2">Uncharacterized protein</fullName>
    </submittedName>
</protein>
<evidence type="ECO:0000313" key="2">
    <source>
        <dbReference type="EMBL" id="KAK1624275.1"/>
    </source>
</evidence>
<name>A0AAI9ZGS8_9PEZI</name>
<proteinExistence type="predicted"/>
<organism evidence="2 3">
    <name type="scientific">Colletotrichum phormii</name>
    <dbReference type="NCBI Taxonomy" id="359342"/>
    <lineage>
        <taxon>Eukaryota</taxon>
        <taxon>Fungi</taxon>
        <taxon>Dikarya</taxon>
        <taxon>Ascomycota</taxon>
        <taxon>Pezizomycotina</taxon>
        <taxon>Sordariomycetes</taxon>
        <taxon>Hypocreomycetidae</taxon>
        <taxon>Glomerellales</taxon>
        <taxon>Glomerellaceae</taxon>
        <taxon>Colletotrichum</taxon>
        <taxon>Colletotrichum acutatum species complex</taxon>
    </lineage>
</organism>
<dbReference type="GeneID" id="85477735"/>